<proteinExistence type="predicted"/>
<comment type="subcellular location">
    <subcellularLocation>
        <location evidence="1">Cytoplasm</location>
    </subcellularLocation>
</comment>
<evidence type="ECO:0000256" key="4">
    <source>
        <dbReference type="ARBA" id="ARBA00023134"/>
    </source>
</evidence>
<keyword evidence="2" id="KW-0963">Cytoplasm</keyword>
<keyword evidence="4" id="KW-0342">GTP-binding</keyword>
<keyword evidence="6" id="KW-0251">Elongation factor</keyword>
<dbReference type="InterPro" id="IPR009000">
    <property type="entry name" value="Transl_B-barrel_sf"/>
</dbReference>
<keyword evidence="7" id="KW-1185">Reference proteome</keyword>
<dbReference type="InterPro" id="IPR036388">
    <property type="entry name" value="WH-like_DNA-bd_sf"/>
</dbReference>
<dbReference type="SUPFAM" id="SSF50447">
    <property type="entry name" value="Translation proteins"/>
    <property type="match status" value="1"/>
</dbReference>
<dbReference type="Gene3D" id="2.40.30.10">
    <property type="entry name" value="Translation factors"/>
    <property type="match status" value="1"/>
</dbReference>
<accession>A0A2U2RLE7</accession>
<dbReference type="AlphaFoldDB" id="A0A2U2RLE7"/>
<dbReference type="RefSeq" id="WP_109275285.1">
    <property type="nucleotide sequence ID" value="NZ_QFKX01000002.1"/>
</dbReference>
<dbReference type="Gene3D" id="3.40.50.300">
    <property type="entry name" value="P-loop containing nucleotide triphosphate hydrolases"/>
    <property type="match status" value="1"/>
</dbReference>
<comment type="caution">
    <text evidence="6">The sequence shown here is derived from an EMBL/GenBank/DDBJ whole genome shotgun (WGS) entry which is preliminary data.</text>
</comment>
<dbReference type="OrthoDB" id="9803139at2"/>
<sequence length="605" mass="64081">MIERVVATAGHVDHGKSALVRALTGLDTDRWAEEKRRGLTIDLGFAWSRLPSGREVSFVDVPGHERFLGNMLAGLGPAPIVCFVVAADEGWQAQSDDHRDAVAALGIDTGLLVITRADLAEDGPEGVEAVVARARAELASTGLAHAPLVITSARTGQGIEELRTVLDGVLERAPEPSPDAPLRLWVDRSFTITGAGTVVTGTLANGTLREGDRLHLIGAEGAAAGEGTPVTVRGLQSRERPAEALGPVCRAAINLRGIDAGTIARGDALVTPGAFEPVAVVDVRRCTGALLEDVPREAVVHAGSAAVPARVRGLGPEHARITLERALPLRVGDRVLLRGSGEHAVLGGARILDVDPPELTRRGDGGRRARTLATISPVGDVVHETARRGAIREDRLRRMGVHVPDPLPAAVRRLRDWLVDVDAIGRWASTLRDALTVESTRDPLSPGISRGAALDLLGLPDGGLLEPVLESARLVQRDGRIADPDAAPGLGAVEPRVATLESRLRSEPFRAPEADDLAALDLGARELAAAEAQGRLLRLPDGVVLLPSAPALAMRELARLDQPFTLSAARQALGTTRRVAVPLLEHLDDRGWTRRVDGSRREVVR</sequence>
<dbReference type="CDD" id="cd04171">
    <property type="entry name" value="SelB"/>
    <property type="match status" value="1"/>
</dbReference>
<reference evidence="6 7" key="1">
    <citation type="submission" date="2018-05" db="EMBL/GenBank/DDBJ databases">
        <title>Brachybacterium sp. M1HQ-2T, whole genome shotgun sequence.</title>
        <authorList>
            <person name="Tuo L."/>
        </authorList>
    </citation>
    <scope>NUCLEOTIDE SEQUENCE [LARGE SCALE GENOMIC DNA]</scope>
    <source>
        <strain evidence="6 7">M1HQ-2</strain>
    </source>
</reference>
<dbReference type="Pfam" id="PF09107">
    <property type="entry name" value="WHD_3rd_SelB"/>
    <property type="match status" value="1"/>
</dbReference>
<evidence type="ECO:0000256" key="2">
    <source>
        <dbReference type="ARBA" id="ARBA00022490"/>
    </source>
</evidence>
<evidence type="ECO:0000256" key="3">
    <source>
        <dbReference type="ARBA" id="ARBA00022917"/>
    </source>
</evidence>
<evidence type="ECO:0000313" key="7">
    <source>
        <dbReference type="Proteomes" id="UP000245590"/>
    </source>
</evidence>
<feature type="domain" description="Tr-type G" evidence="5">
    <location>
        <begin position="1"/>
        <end position="177"/>
    </location>
</feature>
<dbReference type="InterPro" id="IPR000795">
    <property type="entry name" value="T_Tr_GTP-bd_dom"/>
</dbReference>
<protein>
    <submittedName>
        <fullName evidence="6">Selenocysteine-specific translation elongation factor</fullName>
    </submittedName>
</protein>
<dbReference type="GO" id="GO:0005737">
    <property type="term" value="C:cytoplasm"/>
    <property type="evidence" value="ECO:0007669"/>
    <property type="project" value="UniProtKB-SubCell"/>
</dbReference>
<dbReference type="GO" id="GO:0001514">
    <property type="term" value="P:selenocysteine incorporation"/>
    <property type="evidence" value="ECO:0007669"/>
    <property type="project" value="InterPro"/>
</dbReference>
<keyword evidence="3" id="KW-0648">Protein biosynthesis</keyword>
<dbReference type="Proteomes" id="UP000245590">
    <property type="component" value="Unassembled WGS sequence"/>
</dbReference>
<dbReference type="PROSITE" id="PS51722">
    <property type="entry name" value="G_TR_2"/>
    <property type="match status" value="1"/>
</dbReference>
<dbReference type="GO" id="GO:0003746">
    <property type="term" value="F:translation elongation factor activity"/>
    <property type="evidence" value="ECO:0007669"/>
    <property type="project" value="UniProtKB-KW"/>
</dbReference>
<dbReference type="InterPro" id="IPR004535">
    <property type="entry name" value="Transl_elong_SelB"/>
</dbReference>
<dbReference type="InterPro" id="IPR036390">
    <property type="entry name" value="WH_DNA-bd_sf"/>
</dbReference>
<dbReference type="Gene3D" id="1.10.10.10">
    <property type="entry name" value="Winged helix-like DNA-binding domain superfamily/Winged helix DNA-binding domain"/>
    <property type="match status" value="1"/>
</dbReference>
<dbReference type="NCBIfam" id="TIGR00475">
    <property type="entry name" value="selB"/>
    <property type="match status" value="1"/>
</dbReference>
<dbReference type="InterPro" id="IPR027417">
    <property type="entry name" value="P-loop_NTPase"/>
</dbReference>
<dbReference type="InterPro" id="IPR050055">
    <property type="entry name" value="EF-Tu_GTPase"/>
</dbReference>
<evidence type="ECO:0000256" key="1">
    <source>
        <dbReference type="ARBA" id="ARBA00004496"/>
    </source>
</evidence>
<dbReference type="GO" id="GO:0003924">
    <property type="term" value="F:GTPase activity"/>
    <property type="evidence" value="ECO:0007669"/>
    <property type="project" value="InterPro"/>
</dbReference>
<evidence type="ECO:0000313" key="6">
    <source>
        <dbReference type="EMBL" id="PWH06690.1"/>
    </source>
</evidence>
<dbReference type="GO" id="GO:0005525">
    <property type="term" value="F:GTP binding"/>
    <property type="evidence" value="ECO:0007669"/>
    <property type="project" value="UniProtKB-KW"/>
</dbReference>
<dbReference type="InterPro" id="IPR057335">
    <property type="entry name" value="Beta-barrel_SelB"/>
</dbReference>
<organism evidence="6 7">
    <name type="scientific">Brachybacterium endophyticum</name>
    <dbReference type="NCBI Taxonomy" id="2182385"/>
    <lineage>
        <taxon>Bacteria</taxon>
        <taxon>Bacillati</taxon>
        <taxon>Actinomycetota</taxon>
        <taxon>Actinomycetes</taxon>
        <taxon>Micrococcales</taxon>
        <taxon>Dermabacteraceae</taxon>
        <taxon>Brachybacterium</taxon>
    </lineage>
</organism>
<gene>
    <name evidence="6" type="primary">selB</name>
    <name evidence="6" type="ORF">DEO23_07110</name>
</gene>
<dbReference type="SUPFAM" id="SSF52540">
    <property type="entry name" value="P-loop containing nucleoside triphosphate hydrolases"/>
    <property type="match status" value="1"/>
</dbReference>
<evidence type="ECO:0000259" key="5">
    <source>
        <dbReference type="PROSITE" id="PS51722"/>
    </source>
</evidence>
<keyword evidence="4" id="KW-0547">Nucleotide-binding</keyword>
<dbReference type="EMBL" id="QFKX01000002">
    <property type="protein sequence ID" value="PWH06690.1"/>
    <property type="molecule type" value="Genomic_DNA"/>
</dbReference>
<dbReference type="Pfam" id="PF25461">
    <property type="entry name" value="Beta-barrel_SelB"/>
    <property type="match status" value="1"/>
</dbReference>
<dbReference type="GO" id="GO:0003723">
    <property type="term" value="F:RNA binding"/>
    <property type="evidence" value="ECO:0007669"/>
    <property type="project" value="InterPro"/>
</dbReference>
<name>A0A2U2RLE7_9MICO</name>
<dbReference type="PANTHER" id="PTHR43721">
    <property type="entry name" value="ELONGATION FACTOR TU-RELATED"/>
    <property type="match status" value="1"/>
</dbReference>
<dbReference type="Pfam" id="PF00009">
    <property type="entry name" value="GTP_EFTU"/>
    <property type="match status" value="1"/>
</dbReference>
<dbReference type="SUPFAM" id="SSF46785">
    <property type="entry name" value="Winged helix' DNA-binding domain"/>
    <property type="match status" value="1"/>
</dbReference>
<dbReference type="InterPro" id="IPR015191">
    <property type="entry name" value="SelB_WHD4"/>
</dbReference>
<dbReference type="PANTHER" id="PTHR43721:SF22">
    <property type="entry name" value="ELONGATION FACTOR TU, MITOCHONDRIAL"/>
    <property type="match status" value="1"/>
</dbReference>